<reference evidence="2 4" key="3">
    <citation type="submission" date="2018-07" db="EMBL/GenBank/DDBJ databases">
        <title>Genomic and Epidemiologic Investigation of an Indolent Hospital Outbreak.</title>
        <authorList>
            <person name="Johnson R.C."/>
            <person name="Deming C."/>
            <person name="Conlan S."/>
            <person name="Zellmer C.J."/>
            <person name="Michelin A.V."/>
            <person name="Lee-Lin S."/>
            <person name="Thomas P.J."/>
            <person name="Park M."/>
            <person name="Weingarten R.A."/>
            <person name="Less J."/>
            <person name="Dekker J.P."/>
            <person name="Frank K.M."/>
            <person name="Musser K.A."/>
            <person name="Mcquiston J.R."/>
            <person name="Henderson D.K."/>
            <person name="Lau A.F."/>
            <person name="Palmore T.N."/>
            <person name="Segre J.A."/>
        </authorList>
    </citation>
    <scope>NUCLEOTIDE SEQUENCE [LARGE SCALE GENOMIC DNA]</scope>
    <source>
        <strain evidence="2 4">SK-NIH.Env10_0317</strain>
    </source>
</reference>
<reference evidence="3" key="2">
    <citation type="submission" date="2016-12" db="EMBL/GenBank/DDBJ databases">
        <title>Whole genome sequencing of Sphingomonas sp. ABOJV.</title>
        <authorList>
            <person name="Conlan S."/>
            <person name="Thomas P.J."/>
            <person name="Mullikin J."/>
            <person name="Palmore T.N."/>
            <person name="Frank K.M."/>
            <person name="Segre J.A."/>
        </authorList>
    </citation>
    <scope>NUCLEOTIDE SEQUENCE [LARGE SCALE GENOMIC DNA]</scope>
    <source>
        <strain evidence="3">ABOJV</strain>
    </source>
</reference>
<dbReference type="Proteomes" id="UP000185161">
    <property type="component" value="Chromosome"/>
</dbReference>
<reference evidence="1" key="1">
    <citation type="submission" date="2016-12" db="EMBL/GenBank/DDBJ databases">
        <title>Whole genome sequencing of Sphingomonas koreensis.</title>
        <authorList>
            <person name="Conlan S."/>
            <person name="Thomas P.J."/>
            <person name="Mullikin J."/>
            <person name="Palmore T.N."/>
            <person name="Frank K.M."/>
            <person name="Segre J.A."/>
        </authorList>
    </citation>
    <scope>NUCLEOTIDE SEQUENCE</scope>
    <source>
        <strain evidence="1">ABOJV</strain>
    </source>
</reference>
<dbReference type="Proteomes" id="UP000286681">
    <property type="component" value="Unassembled WGS sequence"/>
</dbReference>
<dbReference type="EMBL" id="QQWO01000005">
    <property type="protein sequence ID" value="RSV04735.1"/>
    <property type="molecule type" value="Genomic_DNA"/>
</dbReference>
<dbReference type="KEGG" id="skr:BRX40_12645"/>
<accession>A0A1L6JBE4</accession>
<evidence type="ECO:0000313" key="2">
    <source>
        <dbReference type="EMBL" id="RSV04735.1"/>
    </source>
</evidence>
<proteinExistence type="predicted"/>
<dbReference type="Pfam" id="PF13801">
    <property type="entry name" value="Metal_resist"/>
    <property type="match status" value="1"/>
</dbReference>
<dbReference type="RefSeq" id="WP_075151829.1">
    <property type="nucleotide sequence ID" value="NZ_CP018820.1"/>
</dbReference>
<dbReference type="OrthoDB" id="7450844at2"/>
<dbReference type="AlphaFoldDB" id="A0A1L6JBE4"/>
<keyword evidence="3" id="KW-1185">Reference proteome</keyword>
<dbReference type="STRING" id="93064.BRX40_12645"/>
<evidence type="ECO:0000313" key="3">
    <source>
        <dbReference type="Proteomes" id="UP000185161"/>
    </source>
</evidence>
<gene>
    <name evidence="1" type="ORF">BRX40_12645</name>
    <name evidence="2" type="ORF">CA257_07425</name>
</gene>
<dbReference type="InterPro" id="IPR025961">
    <property type="entry name" value="Metal_resist"/>
</dbReference>
<name>A0A1L6JBE4_9SPHN</name>
<dbReference type="Gene3D" id="1.20.120.1490">
    <property type="match status" value="1"/>
</dbReference>
<evidence type="ECO:0000313" key="1">
    <source>
        <dbReference type="EMBL" id="APR53157.1"/>
    </source>
</evidence>
<evidence type="ECO:0000313" key="4">
    <source>
        <dbReference type="Proteomes" id="UP000286681"/>
    </source>
</evidence>
<dbReference type="EMBL" id="CP018820">
    <property type="protein sequence ID" value="APR53157.1"/>
    <property type="molecule type" value="Genomic_DNA"/>
</dbReference>
<sequence>MGRRRNLTIFALAFLAAFAGTFVHRTWFGPTAPRESELHHLLHSQLDLDAAQEARLATIEREFALRREAFARQLSASNRRLAQAIATEQANGPAVAAAVDQSHTVMGDLQKETLAHIFAMRQVLRPDQAAKFDRVIVRALTAEQR</sequence>
<dbReference type="GeneID" id="44133412"/>
<protein>
    <submittedName>
        <fullName evidence="1">Heavy metal resistance protein</fullName>
    </submittedName>
</protein>
<organism evidence="1 3">
    <name type="scientific">Sphingomonas koreensis</name>
    <dbReference type="NCBI Taxonomy" id="93064"/>
    <lineage>
        <taxon>Bacteria</taxon>
        <taxon>Pseudomonadati</taxon>
        <taxon>Pseudomonadota</taxon>
        <taxon>Alphaproteobacteria</taxon>
        <taxon>Sphingomonadales</taxon>
        <taxon>Sphingomonadaceae</taxon>
        <taxon>Sphingomonas</taxon>
    </lineage>
</organism>